<protein>
    <submittedName>
        <fullName evidence="4">ABC transporter substrate-binding protein</fullName>
    </submittedName>
</protein>
<feature type="signal peptide" evidence="2">
    <location>
        <begin position="1"/>
        <end position="18"/>
    </location>
</feature>
<evidence type="ECO:0000313" key="5">
    <source>
        <dbReference type="Proteomes" id="UP000287605"/>
    </source>
</evidence>
<dbReference type="PANTHER" id="PTHR30535:SF34">
    <property type="entry name" value="MOLYBDATE-BINDING PROTEIN MOLA"/>
    <property type="match status" value="1"/>
</dbReference>
<dbReference type="InterPro" id="IPR002491">
    <property type="entry name" value="ABC_transptr_periplasmic_BD"/>
</dbReference>
<dbReference type="RefSeq" id="WP_126809894.1">
    <property type="nucleotide sequence ID" value="NZ_NGKA01000022.1"/>
</dbReference>
<dbReference type="PANTHER" id="PTHR30535">
    <property type="entry name" value="VITAMIN B12-BINDING PROTEIN"/>
    <property type="match status" value="1"/>
</dbReference>
<dbReference type="InterPro" id="IPR050902">
    <property type="entry name" value="ABC_Transporter_SBP"/>
</dbReference>
<dbReference type="AlphaFoldDB" id="A0A430AMK1"/>
<accession>A0A430AMK1</accession>
<dbReference type="PROSITE" id="PS51257">
    <property type="entry name" value="PROKAR_LIPOPROTEIN"/>
    <property type="match status" value="1"/>
</dbReference>
<comment type="caution">
    <text evidence="4">The sequence shown here is derived from an EMBL/GenBank/DDBJ whole genome shotgun (WGS) entry which is preliminary data.</text>
</comment>
<keyword evidence="2" id="KW-0732">Signal</keyword>
<dbReference type="Gene3D" id="3.40.50.1980">
    <property type="entry name" value="Nitrogenase molybdenum iron protein domain"/>
    <property type="match status" value="2"/>
</dbReference>
<proteinExistence type="inferred from homology"/>
<evidence type="ECO:0000256" key="2">
    <source>
        <dbReference type="SAM" id="SignalP"/>
    </source>
</evidence>
<name>A0A430AMK1_9ENTE</name>
<organism evidence="4 5">
    <name type="scientific">Vagococcus elongatus</name>
    <dbReference type="NCBI Taxonomy" id="180344"/>
    <lineage>
        <taxon>Bacteria</taxon>
        <taxon>Bacillati</taxon>
        <taxon>Bacillota</taxon>
        <taxon>Bacilli</taxon>
        <taxon>Lactobacillales</taxon>
        <taxon>Enterococcaceae</taxon>
        <taxon>Vagococcus</taxon>
    </lineage>
</organism>
<dbReference type="PROSITE" id="PS50983">
    <property type="entry name" value="FE_B12_PBP"/>
    <property type="match status" value="1"/>
</dbReference>
<dbReference type="Gene3D" id="1.20.58.2180">
    <property type="match status" value="1"/>
</dbReference>
<evidence type="ECO:0000256" key="1">
    <source>
        <dbReference type="ARBA" id="ARBA00008814"/>
    </source>
</evidence>
<feature type="domain" description="Fe/B12 periplasmic-binding" evidence="3">
    <location>
        <begin position="62"/>
        <end position="331"/>
    </location>
</feature>
<feature type="chain" id="PRO_5039384862" evidence="2">
    <location>
        <begin position="19"/>
        <end position="365"/>
    </location>
</feature>
<evidence type="ECO:0000259" key="3">
    <source>
        <dbReference type="PROSITE" id="PS50983"/>
    </source>
</evidence>
<sequence length="365" mass="40245">MKKTIISIAITLSLVAFTGCGNQDKQELAAESSQPEVSTVEESEKTFVDSAGREVTVPSDITKIAPSGPLAQMVLYTAAPDLLVGTANSFPEAAADLFPEKYLELPEFGQFYGKNASLNMEALSAAHPDVIIDIGEQKDTMKEDMDKLQEQLEIPTIFIEANLDSMGETYQMLGELLNRPKEADKLSEYCDRVLAKAGEVREKLGDNKKTVYYASGEIGLDTNAEGSFHAQVLETSGVQNAAVGVEIASRGDGTTISMEQLMQWQPEIILAASGDVYDLIMKDDTWKNLEAVKSGQVYQVPTIPYNFLGFPPSVNRIIGLQWLGNLVYPEEYGLDIEEEVKEFYDLFYHVDLKEDKLKEILENAG</sequence>
<dbReference type="Pfam" id="PF01497">
    <property type="entry name" value="Peripla_BP_2"/>
    <property type="match status" value="1"/>
</dbReference>
<dbReference type="GO" id="GO:0071281">
    <property type="term" value="P:cellular response to iron ion"/>
    <property type="evidence" value="ECO:0007669"/>
    <property type="project" value="TreeGrafter"/>
</dbReference>
<comment type="similarity">
    <text evidence="1">Belongs to the bacterial solute-binding protein 8 family.</text>
</comment>
<keyword evidence="5" id="KW-1185">Reference proteome</keyword>
<evidence type="ECO:0000313" key="4">
    <source>
        <dbReference type="EMBL" id="RSU09348.1"/>
    </source>
</evidence>
<dbReference type="EMBL" id="NGKA01000022">
    <property type="protein sequence ID" value="RSU09348.1"/>
    <property type="molecule type" value="Genomic_DNA"/>
</dbReference>
<reference evidence="4 5" key="1">
    <citation type="submission" date="2017-05" db="EMBL/GenBank/DDBJ databases">
        <title>Vagococcus spp. assemblies.</title>
        <authorList>
            <person name="Gulvik C.A."/>
        </authorList>
    </citation>
    <scope>NUCLEOTIDE SEQUENCE [LARGE SCALE GENOMIC DNA]</scope>
    <source>
        <strain evidence="4 5">CCUG 51432</strain>
    </source>
</reference>
<dbReference type="Proteomes" id="UP000287605">
    <property type="component" value="Unassembled WGS sequence"/>
</dbReference>
<gene>
    <name evidence="4" type="ORF">CBF29_11630</name>
</gene>
<dbReference type="SUPFAM" id="SSF53807">
    <property type="entry name" value="Helical backbone' metal receptor"/>
    <property type="match status" value="1"/>
</dbReference>
<dbReference type="OrthoDB" id="66025at2"/>